<proteinExistence type="predicted"/>
<reference evidence="1 2" key="1">
    <citation type="submission" date="2016-01" db="EMBL/GenBank/DDBJ databases">
        <authorList>
            <person name="Oliw E.H."/>
        </authorList>
    </citation>
    <scope>NUCLEOTIDE SEQUENCE [LARGE SCALE GENOMIC DNA]</scope>
    <source>
        <strain evidence="1 2">PSS_7772B</strain>
    </source>
</reference>
<organism evidence="1 2">
    <name type="scientific">Gardnerella vaginalis</name>
    <dbReference type="NCBI Taxonomy" id="2702"/>
    <lineage>
        <taxon>Bacteria</taxon>
        <taxon>Bacillati</taxon>
        <taxon>Actinomycetota</taxon>
        <taxon>Actinomycetes</taxon>
        <taxon>Bifidobacteriales</taxon>
        <taxon>Bifidobacteriaceae</taxon>
        <taxon>Gardnerella</taxon>
    </lineage>
</organism>
<name>A0A133NNL4_GARVA</name>
<evidence type="ECO:0000313" key="2">
    <source>
        <dbReference type="Proteomes" id="UP000070687"/>
    </source>
</evidence>
<dbReference type="PATRIC" id="fig|2702.100.peg.1418"/>
<accession>A0A133NNL4</accession>
<dbReference type="Proteomes" id="UP000070687">
    <property type="component" value="Unassembled WGS sequence"/>
</dbReference>
<dbReference type="AlphaFoldDB" id="A0A133NNL4"/>
<evidence type="ECO:0000313" key="1">
    <source>
        <dbReference type="EMBL" id="KXA17861.1"/>
    </source>
</evidence>
<comment type="caution">
    <text evidence="1">The sequence shown here is derived from an EMBL/GenBank/DDBJ whole genome shotgun (WGS) entry which is preliminary data.</text>
</comment>
<dbReference type="RefSeq" id="WP_016637539.1">
    <property type="nucleotide sequence ID" value="NZ_KQ956883.1"/>
</dbReference>
<dbReference type="OrthoDB" id="3243054at2"/>
<gene>
    <name evidence="1" type="ORF">HMPREF3208_01429</name>
</gene>
<protein>
    <submittedName>
        <fullName evidence="1">Uncharacterized protein</fullName>
    </submittedName>
</protein>
<dbReference type="EMBL" id="LRQB01000106">
    <property type="protein sequence ID" value="KXA17861.1"/>
    <property type="molecule type" value="Genomic_DNA"/>
</dbReference>
<sequence length="81" mass="9474">MFKRLFWMCVGIVIGVLAVTKARAYVKAKMPDTARKFMFSKEPENITLTTVLGLLKDFNASRKKHEAELNSRYAHRRHEEF</sequence>